<evidence type="ECO:0000313" key="8">
    <source>
        <dbReference type="Proteomes" id="UP000539372"/>
    </source>
</evidence>
<evidence type="ECO:0000256" key="1">
    <source>
        <dbReference type="ARBA" id="ARBA00001420"/>
    </source>
</evidence>
<dbReference type="SUPFAM" id="SSF50685">
    <property type="entry name" value="Barwin-like endoglucanases"/>
    <property type="match status" value="1"/>
</dbReference>
<dbReference type="RefSeq" id="WP_169625416.1">
    <property type="nucleotide sequence ID" value="NZ_JABBNT010000003.1"/>
</dbReference>
<evidence type="ECO:0000313" key="7">
    <source>
        <dbReference type="EMBL" id="NMM45040.1"/>
    </source>
</evidence>
<evidence type="ECO:0000256" key="3">
    <source>
        <dbReference type="ARBA" id="ARBA00023239"/>
    </source>
</evidence>
<dbReference type="GO" id="GO:0008933">
    <property type="term" value="F:peptidoglycan lytic transglycosylase activity"/>
    <property type="evidence" value="ECO:0007669"/>
    <property type="project" value="TreeGrafter"/>
</dbReference>
<evidence type="ECO:0000256" key="2">
    <source>
        <dbReference type="ARBA" id="ARBA00012587"/>
    </source>
</evidence>
<feature type="domain" description="Lytic transglycosylase MltA" evidence="6">
    <location>
        <begin position="145"/>
        <end position="302"/>
    </location>
</feature>
<dbReference type="Pfam" id="PF03562">
    <property type="entry name" value="MltA"/>
    <property type="match status" value="1"/>
</dbReference>
<dbReference type="Proteomes" id="UP000539372">
    <property type="component" value="Unassembled WGS sequence"/>
</dbReference>
<name>A0A7Y0E0M2_9PROT</name>
<dbReference type="GO" id="GO:0071555">
    <property type="term" value="P:cell wall organization"/>
    <property type="evidence" value="ECO:0007669"/>
    <property type="project" value="UniProtKB-KW"/>
</dbReference>
<organism evidence="7 8">
    <name type="scientific">Pacificispira spongiicola</name>
    <dbReference type="NCBI Taxonomy" id="2729598"/>
    <lineage>
        <taxon>Bacteria</taxon>
        <taxon>Pseudomonadati</taxon>
        <taxon>Pseudomonadota</taxon>
        <taxon>Alphaproteobacteria</taxon>
        <taxon>Rhodospirillales</taxon>
        <taxon>Rhodospirillaceae</taxon>
        <taxon>Pacificispira</taxon>
    </lineage>
</organism>
<proteinExistence type="predicted"/>
<dbReference type="InterPro" id="IPR036908">
    <property type="entry name" value="RlpA-like_sf"/>
</dbReference>
<dbReference type="GO" id="GO:0004553">
    <property type="term" value="F:hydrolase activity, hydrolyzing O-glycosyl compounds"/>
    <property type="evidence" value="ECO:0007669"/>
    <property type="project" value="InterPro"/>
</dbReference>
<dbReference type="GO" id="GO:0009253">
    <property type="term" value="P:peptidoglycan catabolic process"/>
    <property type="evidence" value="ECO:0007669"/>
    <property type="project" value="TreeGrafter"/>
</dbReference>
<dbReference type="InterPro" id="IPR026044">
    <property type="entry name" value="MltA"/>
</dbReference>
<protein>
    <recommendedName>
        <fullName evidence="2">peptidoglycan lytic exotransglycosylase</fullName>
        <ecNumber evidence="2">4.2.2.n1</ecNumber>
    </recommendedName>
    <alternativeName>
        <fullName evidence="5">Murein hydrolase A</fullName>
    </alternativeName>
</protein>
<dbReference type="InterPro" id="IPR005300">
    <property type="entry name" value="MltA_B"/>
</dbReference>
<dbReference type="Gene3D" id="2.40.40.10">
    <property type="entry name" value="RlpA-like domain"/>
    <property type="match status" value="1"/>
</dbReference>
<gene>
    <name evidence="7" type="ORF">HH303_11165</name>
</gene>
<comment type="caution">
    <text evidence="7">The sequence shown here is derived from an EMBL/GenBank/DDBJ whole genome shotgun (WGS) entry which is preliminary data.</text>
</comment>
<keyword evidence="4" id="KW-0961">Cell wall biogenesis/degradation</keyword>
<dbReference type="PANTHER" id="PTHR30124">
    <property type="entry name" value="MEMBRANE-BOUND LYTIC MUREIN TRANSGLYCOSYLASE A"/>
    <property type="match status" value="1"/>
</dbReference>
<sequence>MRSGARLIPLLLACAVLWGCEAEKEPEKPEEKAPTEEAAPALALSPVAFADLPGWTDDGLDGAQQALLRSCGRITAQPADKEIGTPALETTPADWQAACDALAAATDAASLKAALESGFTPFAVADPSKGDAGDQGLFTGYFEAELTGSRTQSDTFATPLYARPGDLVTVDLGLFDPDLKGKGVVGKVQDGKLIPYPMRGDIESGALAGQDLELLWIDDPVDVFLLQVQGSGRVVLPDGEVVRVGFAAHNGHGYKSIGRKLIDEGELQAHEASWSGIRKWIEKNPDKAHDLFAFNPRFIFFRLLQGDGPIGAEGVALTPERSMAVDTGFIPLGMPLWLDTTRPGVTEDPLRRLMVAQDKGGAIKGVVRGDFFWGYGDEALAEAGRMKSKGRYFLLLPNPLAERVAASS</sequence>
<dbReference type="InterPro" id="IPR010611">
    <property type="entry name" value="3D_dom"/>
</dbReference>
<dbReference type="AlphaFoldDB" id="A0A7Y0E0M2"/>
<dbReference type="PANTHER" id="PTHR30124:SF0">
    <property type="entry name" value="MEMBRANE-BOUND LYTIC MUREIN TRANSGLYCOSYLASE A"/>
    <property type="match status" value="1"/>
</dbReference>
<dbReference type="PIRSF" id="PIRSF019422">
    <property type="entry name" value="MltA"/>
    <property type="match status" value="1"/>
</dbReference>
<dbReference type="EMBL" id="JABBNT010000003">
    <property type="protein sequence ID" value="NMM45040.1"/>
    <property type="molecule type" value="Genomic_DNA"/>
</dbReference>
<dbReference type="GO" id="GO:0019867">
    <property type="term" value="C:outer membrane"/>
    <property type="evidence" value="ECO:0007669"/>
    <property type="project" value="InterPro"/>
</dbReference>
<evidence type="ECO:0000256" key="4">
    <source>
        <dbReference type="ARBA" id="ARBA00023316"/>
    </source>
</evidence>
<dbReference type="EC" id="4.2.2.n1" evidence="2"/>
<dbReference type="Gene3D" id="2.40.240.50">
    <property type="entry name" value="Barwin-like endoglucanases"/>
    <property type="match status" value="1"/>
</dbReference>
<dbReference type="CDD" id="cd14668">
    <property type="entry name" value="mlta_B"/>
    <property type="match status" value="1"/>
</dbReference>
<dbReference type="GO" id="GO:0009254">
    <property type="term" value="P:peptidoglycan turnover"/>
    <property type="evidence" value="ECO:0007669"/>
    <property type="project" value="InterPro"/>
</dbReference>
<dbReference type="CDD" id="cd14485">
    <property type="entry name" value="mltA_like_LT_A"/>
    <property type="match status" value="1"/>
</dbReference>
<keyword evidence="8" id="KW-1185">Reference proteome</keyword>
<evidence type="ECO:0000256" key="5">
    <source>
        <dbReference type="ARBA" id="ARBA00030918"/>
    </source>
</evidence>
<comment type="catalytic activity">
    <reaction evidence="1">
        <text>Exolytic cleavage of the (1-&gt;4)-beta-glycosidic linkage between N-acetylmuramic acid (MurNAc) and N-acetylglucosamine (GlcNAc) residues in peptidoglycan, from either the reducing or the non-reducing ends of the peptidoglycan chains, with concomitant formation of a 1,6-anhydrobond in the MurNAc residue.</text>
        <dbReference type="EC" id="4.2.2.n1"/>
    </reaction>
</comment>
<dbReference type="Pfam" id="PF06725">
    <property type="entry name" value="3D"/>
    <property type="match status" value="1"/>
</dbReference>
<accession>A0A7Y0E0M2</accession>
<dbReference type="SMART" id="SM00925">
    <property type="entry name" value="MltA"/>
    <property type="match status" value="1"/>
</dbReference>
<reference evidence="7 8" key="1">
    <citation type="submission" date="2020-04" db="EMBL/GenBank/DDBJ databases">
        <title>Rhodospirillaceae bacterium KN72 isolated from deep sea.</title>
        <authorList>
            <person name="Zhang D.-C."/>
        </authorList>
    </citation>
    <scope>NUCLEOTIDE SEQUENCE [LARGE SCALE GENOMIC DNA]</scope>
    <source>
        <strain evidence="7 8">KN72</strain>
    </source>
</reference>
<keyword evidence="3" id="KW-0456">Lyase</keyword>
<evidence type="ECO:0000259" key="6">
    <source>
        <dbReference type="SMART" id="SM00925"/>
    </source>
</evidence>